<evidence type="ECO:0000313" key="1">
    <source>
        <dbReference type="EMBL" id="KAH7979072.1"/>
    </source>
</evidence>
<sequence>MLKSGLYHEVVGIGPLQYKKVWVMKLKTPHVLRALVAYGRMQVKERYCAIIDPAVEEVWFKVHWVPLQISNASLRRGLQEYGTVKKVSSQMWSKDEAVAKSTTRHVRLCLKEGLEVKDLPHLWLYKDRSLLIDVPGRPPLCQKCSTRGHSTFGTKAAMAADFEVEGEELTAEEMARWRVQHMLYSVPASPPTQSHYHRSRDDLGRWRGPGSH</sequence>
<accession>A0ACB8DXA9</accession>
<comment type="caution">
    <text evidence="1">The sequence shown here is derived from an EMBL/GenBank/DDBJ whole genome shotgun (WGS) entry which is preliminary data.</text>
</comment>
<dbReference type="EMBL" id="CM023470">
    <property type="protein sequence ID" value="KAH7979072.1"/>
    <property type="molecule type" value="Genomic_DNA"/>
</dbReference>
<dbReference type="Proteomes" id="UP000821865">
    <property type="component" value="Chromosome 1"/>
</dbReference>
<gene>
    <name evidence="1" type="ORF">HPB49_007969</name>
</gene>
<protein>
    <submittedName>
        <fullName evidence="1">Uncharacterized protein</fullName>
    </submittedName>
</protein>
<reference evidence="1" key="1">
    <citation type="submission" date="2020-05" db="EMBL/GenBank/DDBJ databases">
        <title>Large-scale comparative analyses of tick genomes elucidate their genetic diversity and vector capacities.</title>
        <authorList>
            <person name="Jia N."/>
            <person name="Wang J."/>
            <person name="Shi W."/>
            <person name="Du L."/>
            <person name="Sun Y."/>
            <person name="Zhan W."/>
            <person name="Jiang J."/>
            <person name="Wang Q."/>
            <person name="Zhang B."/>
            <person name="Ji P."/>
            <person name="Sakyi L.B."/>
            <person name="Cui X."/>
            <person name="Yuan T."/>
            <person name="Jiang B."/>
            <person name="Yang W."/>
            <person name="Lam T.T.-Y."/>
            <person name="Chang Q."/>
            <person name="Ding S."/>
            <person name="Wang X."/>
            <person name="Zhu J."/>
            <person name="Ruan X."/>
            <person name="Zhao L."/>
            <person name="Wei J."/>
            <person name="Que T."/>
            <person name="Du C."/>
            <person name="Cheng J."/>
            <person name="Dai P."/>
            <person name="Han X."/>
            <person name="Huang E."/>
            <person name="Gao Y."/>
            <person name="Liu J."/>
            <person name="Shao H."/>
            <person name="Ye R."/>
            <person name="Li L."/>
            <person name="Wei W."/>
            <person name="Wang X."/>
            <person name="Wang C."/>
            <person name="Yang T."/>
            <person name="Huo Q."/>
            <person name="Li W."/>
            <person name="Guo W."/>
            <person name="Chen H."/>
            <person name="Zhou L."/>
            <person name="Ni X."/>
            <person name="Tian J."/>
            <person name="Zhou Y."/>
            <person name="Sheng Y."/>
            <person name="Liu T."/>
            <person name="Pan Y."/>
            <person name="Xia L."/>
            <person name="Li J."/>
            <person name="Zhao F."/>
            <person name="Cao W."/>
        </authorList>
    </citation>
    <scope>NUCLEOTIDE SEQUENCE</scope>
    <source>
        <strain evidence="1">Dsil-2018</strain>
    </source>
</reference>
<proteinExistence type="predicted"/>
<organism evidence="1 2">
    <name type="scientific">Dermacentor silvarum</name>
    <name type="common">Tick</name>
    <dbReference type="NCBI Taxonomy" id="543639"/>
    <lineage>
        <taxon>Eukaryota</taxon>
        <taxon>Metazoa</taxon>
        <taxon>Ecdysozoa</taxon>
        <taxon>Arthropoda</taxon>
        <taxon>Chelicerata</taxon>
        <taxon>Arachnida</taxon>
        <taxon>Acari</taxon>
        <taxon>Parasitiformes</taxon>
        <taxon>Ixodida</taxon>
        <taxon>Ixodoidea</taxon>
        <taxon>Ixodidae</taxon>
        <taxon>Rhipicephalinae</taxon>
        <taxon>Dermacentor</taxon>
    </lineage>
</organism>
<evidence type="ECO:0000313" key="2">
    <source>
        <dbReference type="Proteomes" id="UP000821865"/>
    </source>
</evidence>
<keyword evidence="2" id="KW-1185">Reference proteome</keyword>
<name>A0ACB8DXA9_DERSI</name>